<dbReference type="InterPro" id="IPR036875">
    <property type="entry name" value="Znf_CCHC_sf"/>
</dbReference>
<evidence type="ECO:0000313" key="5">
    <source>
        <dbReference type="Proteomes" id="UP000198287"/>
    </source>
</evidence>
<dbReference type="GO" id="GO:0003676">
    <property type="term" value="F:nucleic acid binding"/>
    <property type="evidence" value="ECO:0007669"/>
    <property type="project" value="InterPro"/>
</dbReference>
<feature type="region of interest" description="Disordered" evidence="2">
    <location>
        <begin position="203"/>
        <end position="303"/>
    </location>
</feature>
<feature type="domain" description="CCHC-type" evidence="3">
    <location>
        <begin position="198"/>
        <end position="213"/>
    </location>
</feature>
<dbReference type="SMART" id="SM00343">
    <property type="entry name" value="ZnF_C2HC"/>
    <property type="match status" value="1"/>
</dbReference>
<dbReference type="AlphaFoldDB" id="A0A226DZQ6"/>
<accession>A0A226DZQ6</accession>
<dbReference type="SUPFAM" id="SSF57756">
    <property type="entry name" value="Retrovirus zinc finger-like domains"/>
    <property type="match status" value="1"/>
</dbReference>
<dbReference type="Pfam" id="PF00098">
    <property type="entry name" value="zf-CCHC"/>
    <property type="match status" value="1"/>
</dbReference>
<keyword evidence="1" id="KW-0479">Metal-binding</keyword>
<proteinExistence type="predicted"/>
<sequence length="447" mass="50607">MLGQEDPLEGSPAPSYSKAATMAVMPPDPTSSALDKSKGVLIRRIKGVTLSELLEALGKVISPKKILYADFVTAANFGVWLDTDKSVDDLIGLDTLEIKGQMTKMYRYTNPVHRVVLRNVPPFIPDTVILSYLQKYGEIRGALERQSCYNVGEDFAHVKSFTRNVSLAISDGVIVPQGLTISWENKKHVIYVQVGAKKCFKCNKPGHTSNNCPTKATVPVSRPTPKTSKRKSVPLMILVEDQGQTESQKRRRFDSLPSQNEGSGMTDSELDSSLTLGSERPKRRKPGRPPNQTDRSVTRSLSAATVPISSPTTWAFDVWKKGNFKTYPSFNKDHLYMFLRNLKRDFFKGGYTHFYEQVAMATRNPQELHDLLFEVVNSLGKSQELVRTEMHDILKLVSKYIDLSSEEIEKIKDRTDLNFRNFELQAYQLANKLSDDEMQKFRKYFFN</sequence>
<dbReference type="Gene3D" id="4.10.60.10">
    <property type="entry name" value="Zinc finger, CCHC-type"/>
    <property type="match status" value="1"/>
</dbReference>
<dbReference type="GO" id="GO:0008270">
    <property type="term" value="F:zinc ion binding"/>
    <property type="evidence" value="ECO:0007669"/>
    <property type="project" value="UniProtKB-KW"/>
</dbReference>
<evidence type="ECO:0000256" key="2">
    <source>
        <dbReference type="SAM" id="MobiDB-lite"/>
    </source>
</evidence>
<keyword evidence="5" id="KW-1185">Reference proteome</keyword>
<protein>
    <recommendedName>
        <fullName evidence="3">CCHC-type domain-containing protein</fullName>
    </recommendedName>
</protein>
<feature type="compositionally biased region" description="Polar residues" evidence="2">
    <location>
        <begin position="256"/>
        <end position="276"/>
    </location>
</feature>
<gene>
    <name evidence="4" type="ORF">Fcan01_15135</name>
</gene>
<keyword evidence="1" id="KW-0862">Zinc</keyword>
<organism evidence="4 5">
    <name type="scientific">Folsomia candida</name>
    <name type="common">Springtail</name>
    <dbReference type="NCBI Taxonomy" id="158441"/>
    <lineage>
        <taxon>Eukaryota</taxon>
        <taxon>Metazoa</taxon>
        <taxon>Ecdysozoa</taxon>
        <taxon>Arthropoda</taxon>
        <taxon>Hexapoda</taxon>
        <taxon>Collembola</taxon>
        <taxon>Entomobryomorpha</taxon>
        <taxon>Isotomoidea</taxon>
        <taxon>Isotomidae</taxon>
        <taxon>Proisotominae</taxon>
        <taxon>Folsomia</taxon>
    </lineage>
</organism>
<dbReference type="STRING" id="158441.A0A226DZQ6"/>
<keyword evidence="1" id="KW-0863">Zinc-finger</keyword>
<name>A0A226DZQ6_FOLCA</name>
<evidence type="ECO:0000256" key="1">
    <source>
        <dbReference type="PROSITE-ProRule" id="PRU00047"/>
    </source>
</evidence>
<comment type="caution">
    <text evidence="4">The sequence shown here is derived from an EMBL/GenBank/DDBJ whole genome shotgun (WGS) entry which is preliminary data.</text>
</comment>
<evidence type="ECO:0000313" key="4">
    <source>
        <dbReference type="EMBL" id="OXA50181.1"/>
    </source>
</evidence>
<dbReference type="PROSITE" id="PS50158">
    <property type="entry name" value="ZF_CCHC"/>
    <property type="match status" value="1"/>
</dbReference>
<feature type="compositionally biased region" description="Polar residues" evidence="2">
    <location>
        <begin position="291"/>
        <end position="303"/>
    </location>
</feature>
<dbReference type="Proteomes" id="UP000198287">
    <property type="component" value="Unassembled WGS sequence"/>
</dbReference>
<evidence type="ECO:0000259" key="3">
    <source>
        <dbReference type="PROSITE" id="PS50158"/>
    </source>
</evidence>
<dbReference type="InterPro" id="IPR001878">
    <property type="entry name" value="Znf_CCHC"/>
</dbReference>
<reference evidence="4 5" key="1">
    <citation type="submission" date="2015-12" db="EMBL/GenBank/DDBJ databases">
        <title>The genome of Folsomia candida.</title>
        <authorList>
            <person name="Faddeeva A."/>
            <person name="Derks M.F."/>
            <person name="Anvar Y."/>
            <person name="Smit S."/>
            <person name="Van Straalen N."/>
            <person name="Roelofs D."/>
        </authorList>
    </citation>
    <scope>NUCLEOTIDE SEQUENCE [LARGE SCALE GENOMIC DNA]</scope>
    <source>
        <strain evidence="4 5">VU population</strain>
        <tissue evidence="4">Whole body</tissue>
    </source>
</reference>
<dbReference type="EMBL" id="LNIX01000009">
    <property type="protein sequence ID" value="OXA50181.1"/>
    <property type="molecule type" value="Genomic_DNA"/>
</dbReference>